<organism evidence="1 2">
    <name type="scientific">Romanomermis culicivorax</name>
    <name type="common">Nematode worm</name>
    <dbReference type="NCBI Taxonomy" id="13658"/>
    <lineage>
        <taxon>Eukaryota</taxon>
        <taxon>Metazoa</taxon>
        <taxon>Ecdysozoa</taxon>
        <taxon>Nematoda</taxon>
        <taxon>Enoplea</taxon>
        <taxon>Dorylaimia</taxon>
        <taxon>Mermithida</taxon>
        <taxon>Mermithoidea</taxon>
        <taxon>Mermithidae</taxon>
        <taxon>Romanomermis</taxon>
    </lineage>
</organism>
<protein>
    <submittedName>
        <fullName evidence="2">Uncharacterized protein</fullName>
    </submittedName>
</protein>
<accession>A0A915JX17</accession>
<dbReference type="WBParaSite" id="nRc.2.0.1.t30970-RA">
    <property type="protein sequence ID" value="nRc.2.0.1.t30970-RA"/>
    <property type="gene ID" value="nRc.2.0.1.g30970"/>
</dbReference>
<sequence>MEEVEIVEDILEQEILEQVLEISEEESQASGQTDQLLIGGINSVQQEPIVEMKLCGLHICAMEKEENVPELECNAKCGRKATVEELDVSPIP</sequence>
<name>A0A915JX17_ROMCU</name>
<keyword evidence="1" id="KW-1185">Reference proteome</keyword>
<proteinExistence type="predicted"/>
<evidence type="ECO:0000313" key="2">
    <source>
        <dbReference type="WBParaSite" id="nRc.2.0.1.t30970-RA"/>
    </source>
</evidence>
<reference evidence="2" key="1">
    <citation type="submission" date="2022-11" db="UniProtKB">
        <authorList>
            <consortium name="WormBaseParasite"/>
        </authorList>
    </citation>
    <scope>IDENTIFICATION</scope>
</reference>
<evidence type="ECO:0000313" key="1">
    <source>
        <dbReference type="Proteomes" id="UP000887565"/>
    </source>
</evidence>
<dbReference type="AlphaFoldDB" id="A0A915JX17"/>
<dbReference type="Proteomes" id="UP000887565">
    <property type="component" value="Unplaced"/>
</dbReference>